<reference evidence="2 3" key="1">
    <citation type="submission" date="2016-12" db="EMBL/GenBank/DDBJ databases">
        <title>Draft Genome Sequence of Mercury Resistant Pseudomonas DRA525.</title>
        <authorList>
            <person name="Drace K.M."/>
        </authorList>
    </citation>
    <scope>NUCLEOTIDE SEQUENCE [LARGE SCALE GENOMIC DNA]</scope>
    <source>
        <strain evidence="2 3">DRA525</strain>
    </source>
</reference>
<dbReference type="PANTHER" id="PTHR32305:SF15">
    <property type="entry name" value="PROTEIN RHSA-RELATED"/>
    <property type="match status" value="1"/>
</dbReference>
<evidence type="ECO:0000313" key="2">
    <source>
        <dbReference type="EMBL" id="APO80764.1"/>
    </source>
</evidence>
<name>A0A1L5PKM4_PSEPU</name>
<dbReference type="InterPro" id="IPR050708">
    <property type="entry name" value="T6SS_VgrG/RHS"/>
</dbReference>
<dbReference type="Pfam" id="PF05593">
    <property type="entry name" value="RHS_repeat"/>
    <property type="match status" value="2"/>
</dbReference>
<dbReference type="EMBL" id="CP018743">
    <property type="protein sequence ID" value="APO80764.1"/>
    <property type="molecule type" value="Genomic_DNA"/>
</dbReference>
<evidence type="ECO:0000313" key="3">
    <source>
        <dbReference type="Proteomes" id="UP000185146"/>
    </source>
</evidence>
<organism evidence="2 3">
    <name type="scientific">Pseudomonas putida</name>
    <name type="common">Arthrobacter siderocapsulatus</name>
    <dbReference type="NCBI Taxonomy" id="303"/>
    <lineage>
        <taxon>Bacteria</taxon>
        <taxon>Pseudomonadati</taxon>
        <taxon>Pseudomonadota</taxon>
        <taxon>Gammaproteobacteria</taxon>
        <taxon>Pseudomonadales</taxon>
        <taxon>Pseudomonadaceae</taxon>
        <taxon>Pseudomonas</taxon>
    </lineage>
</organism>
<evidence type="ECO:0008006" key="4">
    <source>
        <dbReference type="Google" id="ProtNLM"/>
    </source>
</evidence>
<dbReference type="InterPro" id="IPR031325">
    <property type="entry name" value="RHS_repeat"/>
</dbReference>
<evidence type="ECO:0000256" key="1">
    <source>
        <dbReference type="SAM" id="MobiDB-lite"/>
    </source>
</evidence>
<proteinExistence type="predicted"/>
<protein>
    <recommendedName>
        <fullName evidence="4">YD repeat-containing protein</fullName>
    </recommendedName>
</protein>
<dbReference type="AlphaFoldDB" id="A0A1L5PKM4"/>
<gene>
    <name evidence="2" type="ORF">BL240_04400</name>
</gene>
<dbReference type="InterPro" id="IPR006530">
    <property type="entry name" value="YD"/>
</dbReference>
<dbReference type="Proteomes" id="UP000185146">
    <property type="component" value="Chromosome"/>
</dbReference>
<feature type="compositionally biased region" description="Low complexity" evidence="1">
    <location>
        <begin position="471"/>
        <end position="480"/>
    </location>
</feature>
<feature type="region of interest" description="Disordered" evidence="1">
    <location>
        <begin position="456"/>
        <end position="485"/>
    </location>
</feature>
<dbReference type="PANTHER" id="PTHR32305">
    <property type="match status" value="1"/>
</dbReference>
<sequence>MNSQPIVHSNAFNFLSFLNHSVDPRTGQYTLGIELLSLIGNYLIGPNLPLRLAFNALTPEDTGFGKGWALNLTRYILSTSSLQIHTGEQFHVDGGGAEPKISEQKLKSFRFLDDGNGEYWVVHRTGMVEQLKVIRSGGLDIAVPHRIYAPSGRWIELRHEGRFGEHRCLSSIVDRNGLKLLSVTYTNNLITYHLHPDFGETRYEIALKDRWVERVTLPSRDRGSWRFKYESNASTQNMTCLTRVETPLGSIETITYDDAGHQLLAGAPVARIPRVKTHTINPLTNQPALTTTYSYPGDRNFLGFGSGLNWQKDKDNLYRAGSGFFYEVQLSEASEGKELRRASYRYNRHHLLTLQTTAQYGDVIEDVAEDARKQDWHIQETETVYHENPDVSFEYQLNNFQLPYTVTERWRLASDSTALREEITTTKYDTEHGNLIYEEQPTGIVTTHTYYDKDGEDGCPPDPQGFQRSVKSTTTTPSKKPGVEGQASVQVKHYRYTPIDSIVSKLDRTLRRKLGEYWLEVERESLYEGSIQPGALLSETNYVYIRSTSDSLRHGRIEFQTVVRNEQETLTTYDYEILTPQTHPILEETHMVIGFDHGEVMDGGQLRDSSKEITVQHSVLIGEPMLSHDDNDVKIAYEYDELRRVVKETVAPDDPEYDAYRRYEYFLTSTLGQQASQIEYDVKGVATQTYVNGNNKVVKTERYDADAAQASRRDKFRTNYEAYFDPLGNLIAEDEYDWLGDKDLVLSSTMLFDSWGQQYCEIGPDHVWHYEVTDQIGTAASGKRPIQTSWTQTEDGKFKSGKSITWLDVFDKPVQVQRVRLNGDRESLHRYYYDGLGRTAREVDARQAITRFEYDAFDRLVKHTLADNSVVLRDYALYTDEDKPVKISVNGKLLGEQVFDGLGRMIRSITGGRPKHYFYKKGQLKPSQVKTPKGLLIDYDYVPQLSEEPIVRRSVGVDDSFVYDPKNARLMKCVENGLVIERDYFSTGELRYESRSDGGSELYEMHYEKSLRARDLGYIDVLGARQHYEYDEAGRLKATSLGGTHAVFTYDELGRMRSFKTTDGEQWLETILSYDDFDRECQRTFQMPGEFQVLMQRHDGCDALVERKLLGNKVTLREEHYGYDPRARLTSYTCSGPLSPKDPYGKTINSQDFEFDEVDNITFVTTRFFDATGTVELKNLASYYFENELDPAQLTSMRNSHEDYPSYIEFTYDEDGNLTRDEQHRALDYDVFGRLSQVSLSDGRVSDYGYDATDRLISQSGTDAAG</sequence>
<dbReference type="RefSeq" id="WP_075044118.1">
    <property type="nucleotide sequence ID" value="NZ_CP018743.1"/>
</dbReference>
<dbReference type="NCBIfam" id="TIGR01643">
    <property type="entry name" value="YD_repeat_2x"/>
    <property type="match status" value="1"/>
</dbReference>
<dbReference type="Gene3D" id="2.180.10.10">
    <property type="entry name" value="RHS repeat-associated core"/>
    <property type="match status" value="2"/>
</dbReference>
<accession>A0A1L5PKM4</accession>